<dbReference type="AlphaFoldDB" id="A0A9E7KY11"/>
<gene>
    <name evidence="1" type="ORF">MUK42_17490</name>
</gene>
<dbReference type="Proteomes" id="UP001055439">
    <property type="component" value="Chromosome 8"/>
</dbReference>
<dbReference type="EMBL" id="CP097510">
    <property type="protein sequence ID" value="URE36547.1"/>
    <property type="molecule type" value="Genomic_DNA"/>
</dbReference>
<sequence length="115" mass="12723">MHGAKIPFDPCSSPTALDPAAASLGIALEDRAFDRLPCGLPPGSRHRIRTGVRGSASRRRLRWCSIGLLWSPVMFEGDHDGYEMQNTKQVENDDGLKAKMAKRTWHMETKTSDSA</sequence>
<name>A0A9E7KY11_9LILI</name>
<reference evidence="1" key="1">
    <citation type="submission" date="2022-05" db="EMBL/GenBank/DDBJ databases">
        <title>The Musa troglodytarum L. genome provides insights into the mechanism of non-climacteric behaviour and enrichment of carotenoids.</title>
        <authorList>
            <person name="Wang J."/>
        </authorList>
    </citation>
    <scope>NUCLEOTIDE SEQUENCE</scope>
    <source>
        <tissue evidence="1">Leaf</tissue>
    </source>
</reference>
<accession>A0A9E7KY11</accession>
<evidence type="ECO:0000313" key="2">
    <source>
        <dbReference type="Proteomes" id="UP001055439"/>
    </source>
</evidence>
<evidence type="ECO:0000313" key="1">
    <source>
        <dbReference type="EMBL" id="URE36547.1"/>
    </source>
</evidence>
<proteinExistence type="predicted"/>
<keyword evidence="2" id="KW-1185">Reference proteome</keyword>
<organism evidence="1 2">
    <name type="scientific">Musa troglodytarum</name>
    <name type="common">fe'i banana</name>
    <dbReference type="NCBI Taxonomy" id="320322"/>
    <lineage>
        <taxon>Eukaryota</taxon>
        <taxon>Viridiplantae</taxon>
        <taxon>Streptophyta</taxon>
        <taxon>Embryophyta</taxon>
        <taxon>Tracheophyta</taxon>
        <taxon>Spermatophyta</taxon>
        <taxon>Magnoliopsida</taxon>
        <taxon>Liliopsida</taxon>
        <taxon>Zingiberales</taxon>
        <taxon>Musaceae</taxon>
        <taxon>Musa</taxon>
    </lineage>
</organism>
<protein>
    <submittedName>
        <fullName evidence="1">Uncharacterized protein</fullName>
    </submittedName>
</protein>